<keyword evidence="4" id="KW-0812">Transmembrane</keyword>
<dbReference type="GO" id="GO:0005524">
    <property type="term" value="F:ATP binding"/>
    <property type="evidence" value="ECO:0007669"/>
    <property type="project" value="UniProtKB-UniRule"/>
</dbReference>
<keyword evidence="11" id="KW-0472">Membrane</keyword>
<name>A0AAD8L4I9_TARER</name>
<keyword evidence="2" id="KW-0723">Serine/threonine-protein kinase</keyword>
<dbReference type="EMBL" id="JAUHHV010000002">
    <property type="protein sequence ID" value="KAK1432641.1"/>
    <property type="molecule type" value="Genomic_DNA"/>
</dbReference>
<evidence type="ECO:0000256" key="11">
    <source>
        <dbReference type="ARBA" id="ARBA00023136"/>
    </source>
</evidence>
<dbReference type="InterPro" id="IPR008271">
    <property type="entry name" value="Ser/Thr_kinase_AS"/>
</dbReference>
<feature type="binding site" evidence="14">
    <location>
        <position position="61"/>
    </location>
    <ligand>
        <name>ATP</name>
        <dbReference type="ChEBI" id="CHEBI:30616"/>
    </ligand>
</feature>
<evidence type="ECO:0000256" key="8">
    <source>
        <dbReference type="ARBA" id="ARBA00022777"/>
    </source>
</evidence>
<proteinExistence type="predicted"/>
<dbReference type="PANTHER" id="PTHR48006:SF92">
    <property type="entry name" value="LRR RECEPTOR-LIKE SERINE_THREONINE-PROTEIN KINASE GSO1"/>
    <property type="match status" value="1"/>
</dbReference>
<evidence type="ECO:0000256" key="7">
    <source>
        <dbReference type="ARBA" id="ARBA00022741"/>
    </source>
</evidence>
<evidence type="ECO:0000256" key="4">
    <source>
        <dbReference type="ARBA" id="ARBA00022692"/>
    </source>
</evidence>
<dbReference type="PANTHER" id="PTHR48006">
    <property type="entry name" value="LEUCINE-RICH REPEAT-CONTAINING PROTEIN DDB_G0281931-RELATED"/>
    <property type="match status" value="1"/>
</dbReference>
<evidence type="ECO:0000256" key="12">
    <source>
        <dbReference type="ARBA" id="ARBA00023170"/>
    </source>
</evidence>
<keyword evidence="13" id="KW-0325">Glycoprotein</keyword>
<comment type="caution">
    <text evidence="16">The sequence shown here is derived from an EMBL/GenBank/DDBJ whole genome shotgun (WGS) entry which is preliminary data.</text>
</comment>
<feature type="domain" description="Protein kinase" evidence="15">
    <location>
        <begin position="381"/>
        <end position="651"/>
    </location>
</feature>
<dbReference type="PROSITE" id="PS50011">
    <property type="entry name" value="PROTEIN_KINASE_DOM"/>
    <property type="match status" value="2"/>
</dbReference>
<dbReference type="SMART" id="SM00220">
    <property type="entry name" value="S_TKc"/>
    <property type="match status" value="2"/>
</dbReference>
<evidence type="ECO:0000256" key="13">
    <source>
        <dbReference type="ARBA" id="ARBA00023180"/>
    </source>
</evidence>
<dbReference type="GO" id="GO:0004674">
    <property type="term" value="F:protein serine/threonine kinase activity"/>
    <property type="evidence" value="ECO:0007669"/>
    <property type="project" value="UniProtKB-KW"/>
</dbReference>
<dbReference type="Gene3D" id="3.30.200.20">
    <property type="entry name" value="Phosphorylase Kinase, domain 1"/>
    <property type="match status" value="2"/>
</dbReference>
<evidence type="ECO:0000256" key="1">
    <source>
        <dbReference type="ARBA" id="ARBA00004479"/>
    </source>
</evidence>
<keyword evidence="12" id="KW-0675">Receptor</keyword>
<dbReference type="InterPro" id="IPR000719">
    <property type="entry name" value="Prot_kinase_dom"/>
</dbReference>
<evidence type="ECO:0000259" key="15">
    <source>
        <dbReference type="PROSITE" id="PS50011"/>
    </source>
</evidence>
<keyword evidence="8" id="KW-0418">Kinase</keyword>
<evidence type="ECO:0000256" key="5">
    <source>
        <dbReference type="ARBA" id="ARBA00022729"/>
    </source>
</evidence>
<dbReference type="CDD" id="cd14066">
    <property type="entry name" value="STKc_IRAK"/>
    <property type="match status" value="1"/>
</dbReference>
<dbReference type="Gene3D" id="1.10.510.10">
    <property type="entry name" value="Transferase(Phosphotransferase) domain 1"/>
    <property type="match status" value="2"/>
</dbReference>
<evidence type="ECO:0000256" key="9">
    <source>
        <dbReference type="ARBA" id="ARBA00022840"/>
    </source>
</evidence>
<evidence type="ECO:0000256" key="6">
    <source>
        <dbReference type="ARBA" id="ARBA00022737"/>
    </source>
</evidence>
<evidence type="ECO:0000256" key="2">
    <source>
        <dbReference type="ARBA" id="ARBA00022527"/>
    </source>
</evidence>
<evidence type="ECO:0000256" key="10">
    <source>
        <dbReference type="ARBA" id="ARBA00022989"/>
    </source>
</evidence>
<evidence type="ECO:0000256" key="3">
    <source>
        <dbReference type="ARBA" id="ARBA00022679"/>
    </source>
</evidence>
<dbReference type="Proteomes" id="UP001229421">
    <property type="component" value="Unassembled WGS sequence"/>
</dbReference>
<dbReference type="PROSITE" id="PS00108">
    <property type="entry name" value="PROTEIN_KINASE_ST"/>
    <property type="match status" value="2"/>
</dbReference>
<keyword evidence="9 14" id="KW-0067">ATP-binding</keyword>
<accession>A0AAD8L4I9</accession>
<evidence type="ECO:0000313" key="16">
    <source>
        <dbReference type="EMBL" id="KAK1432641.1"/>
    </source>
</evidence>
<feature type="domain" description="Protein kinase" evidence="15">
    <location>
        <begin position="30"/>
        <end position="309"/>
    </location>
</feature>
<dbReference type="GO" id="GO:0016020">
    <property type="term" value="C:membrane"/>
    <property type="evidence" value="ECO:0007669"/>
    <property type="project" value="UniProtKB-SubCell"/>
</dbReference>
<keyword evidence="10" id="KW-1133">Transmembrane helix</keyword>
<keyword evidence="7 14" id="KW-0547">Nucleotide-binding</keyword>
<keyword evidence="3" id="KW-0808">Transferase</keyword>
<dbReference type="PROSITE" id="PS00107">
    <property type="entry name" value="PROTEIN_KINASE_ATP"/>
    <property type="match status" value="1"/>
</dbReference>
<gene>
    <name evidence="16" type="ORF">QVD17_09539</name>
</gene>
<sequence length="694" mass="77867">MSFRATHSVEFQHSCRRFTFSEIQLATQSFDESLVIGHGGFGKVYLGTITYGEVLLDAAIKRLESGSNQGAVEFWAEVEMLSKIRHSHLLSLIGYCSDGQEMILVYEYMSNGSLADRLHKRRAPLTWVRRLKVCIGAARGLDYLHTGTGVMHGVIHRDVKSTNILLDDNCAAKIADFGLSKIGPTNQPSTYVKTSVKGTFGYMDPEYFQTGMLTRKSDVYAFGVVLFEVLCGKQAVDKSSDEEYRSLASRAQDSIKEGKLEEIIDSNLRERISPNILKRFALLAERCLHSRPKKRPTMAEVVVGLESILALHKRTDSQVLPKNIRVFGRRVPTFLFSSDSENSDVGKCLKSLDIYLNDVGGEDQIVNRFDFDTIVYATKDFSESNLISSDSYKFVYKGRLPHGQGITITRYSRVYSRRYEECMNEASILVKFGHANVVEFLGYCIDRTYVYLVFDFAFTATLAGLIFDPTCNLLDWNKRYKIILSVARVLVYLHNHAPIRIIHGDVKPANILLDESFNAKLSGFGLAMTINDTDCIYVDSIHGTPGYVSTEYHMTLCLSTKEDVFGFGVLVLETVTGQRNNKFTCEANEEEFVLIKHVRTNWLEGTMSNIIDSRIDGDLTKFVEIGLLCVQENAKARPTMKEVVGMLLGTFSLTLPLSEMRARMNGEPLNSALVSPDQDSLKDLDLLIAKDDAS</sequence>
<dbReference type="InterPro" id="IPR011009">
    <property type="entry name" value="Kinase-like_dom_sf"/>
</dbReference>
<organism evidence="16 17">
    <name type="scientific">Tagetes erecta</name>
    <name type="common">African marigold</name>
    <dbReference type="NCBI Taxonomy" id="13708"/>
    <lineage>
        <taxon>Eukaryota</taxon>
        <taxon>Viridiplantae</taxon>
        <taxon>Streptophyta</taxon>
        <taxon>Embryophyta</taxon>
        <taxon>Tracheophyta</taxon>
        <taxon>Spermatophyta</taxon>
        <taxon>Magnoliopsida</taxon>
        <taxon>eudicotyledons</taxon>
        <taxon>Gunneridae</taxon>
        <taxon>Pentapetalae</taxon>
        <taxon>asterids</taxon>
        <taxon>campanulids</taxon>
        <taxon>Asterales</taxon>
        <taxon>Asteraceae</taxon>
        <taxon>Asteroideae</taxon>
        <taxon>Heliantheae alliance</taxon>
        <taxon>Tageteae</taxon>
        <taxon>Tagetes</taxon>
    </lineage>
</organism>
<protein>
    <recommendedName>
        <fullName evidence="15">Protein kinase domain-containing protein</fullName>
    </recommendedName>
</protein>
<dbReference type="InterPro" id="IPR001245">
    <property type="entry name" value="Ser-Thr/Tyr_kinase_cat_dom"/>
</dbReference>
<keyword evidence="6" id="KW-0677">Repeat</keyword>
<dbReference type="FunFam" id="3.30.200.20:FF:000039">
    <property type="entry name" value="receptor-like protein kinase FERONIA"/>
    <property type="match status" value="1"/>
</dbReference>
<keyword evidence="17" id="KW-1185">Reference proteome</keyword>
<dbReference type="FunFam" id="1.10.510.10:FF:000084">
    <property type="entry name" value="Wall-associated receptor kinase 2"/>
    <property type="match status" value="1"/>
</dbReference>
<dbReference type="Pfam" id="PF00069">
    <property type="entry name" value="Pkinase"/>
    <property type="match status" value="1"/>
</dbReference>
<dbReference type="FunFam" id="1.10.510.10:FF:000129">
    <property type="entry name" value="cysteine-rich receptor-like protein kinase 10"/>
    <property type="match status" value="1"/>
</dbReference>
<evidence type="ECO:0000256" key="14">
    <source>
        <dbReference type="PROSITE-ProRule" id="PRU10141"/>
    </source>
</evidence>
<dbReference type="GO" id="GO:0006950">
    <property type="term" value="P:response to stress"/>
    <property type="evidence" value="ECO:0007669"/>
    <property type="project" value="UniProtKB-ARBA"/>
</dbReference>
<keyword evidence="5" id="KW-0732">Signal</keyword>
<dbReference type="InterPro" id="IPR051824">
    <property type="entry name" value="LRR_Rcpt-Like_S/T_Kinase"/>
</dbReference>
<dbReference type="SUPFAM" id="SSF56112">
    <property type="entry name" value="Protein kinase-like (PK-like)"/>
    <property type="match status" value="2"/>
</dbReference>
<reference evidence="16" key="1">
    <citation type="journal article" date="2023" name="bioRxiv">
        <title>Improved chromosome-level genome assembly for marigold (Tagetes erecta).</title>
        <authorList>
            <person name="Jiang F."/>
            <person name="Yuan L."/>
            <person name="Wang S."/>
            <person name="Wang H."/>
            <person name="Xu D."/>
            <person name="Wang A."/>
            <person name="Fan W."/>
        </authorList>
    </citation>
    <scope>NUCLEOTIDE SEQUENCE</scope>
    <source>
        <strain evidence="16">WSJ</strain>
        <tissue evidence="16">Leaf</tissue>
    </source>
</reference>
<dbReference type="AlphaFoldDB" id="A0AAD8L4I9"/>
<evidence type="ECO:0000313" key="17">
    <source>
        <dbReference type="Proteomes" id="UP001229421"/>
    </source>
</evidence>
<dbReference type="InterPro" id="IPR017441">
    <property type="entry name" value="Protein_kinase_ATP_BS"/>
</dbReference>
<comment type="subcellular location">
    <subcellularLocation>
        <location evidence="1">Membrane</location>
        <topology evidence="1">Single-pass type I membrane protein</topology>
    </subcellularLocation>
</comment>
<dbReference type="Pfam" id="PF07714">
    <property type="entry name" value="PK_Tyr_Ser-Thr"/>
    <property type="match status" value="1"/>
</dbReference>